<keyword evidence="1" id="KW-0812">Transmembrane</keyword>
<reference evidence="2 3" key="1">
    <citation type="submission" date="2020-05" db="EMBL/GenBank/DDBJ databases">
        <title>Hymenobacter terrestris sp. nov. and Hymenobacter lapidiphilus sp. nov., isolated from regoliths in Antarctica.</title>
        <authorList>
            <person name="Sedlacek I."/>
            <person name="Pantucek R."/>
            <person name="Zeman M."/>
            <person name="Holochova P."/>
            <person name="Kralova S."/>
            <person name="Stankova E."/>
            <person name="Sedo O."/>
            <person name="Micenkova L."/>
            <person name="Svec P."/>
            <person name="Gupta V."/>
            <person name="Sood U."/>
            <person name="Korpole U.S."/>
            <person name="Lal R."/>
        </authorList>
    </citation>
    <scope>NUCLEOTIDE SEQUENCE [LARGE SCALE GENOMIC DNA]</scope>
    <source>
        <strain evidence="2 3">P5342</strain>
    </source>
</reference>
<name>A0A7Y7U6T2_9BACT</name>
<keyword evidence="1" id="KW-0472">Membrane</keyword>
<feature type="transmembrane region" description="Helical" evidence="1">
    <location>
        <begin position="6"/>
        <end position="22"/>
    </location>
</feature>
<gene>
    <name evidence="2" type="ORF">HW554_18155</name>
</gene>
<dbReference type="AlphaFoldDB" id="A0A7Y7U6T2"/>
<comment type="caution">
    <text evidence="2">The sequence shown here is derived from an EMBL/GenBank/DDBJ whole genome shotgun (WGS) entry which is preliminary data.</text>
</comment>
<protein>
    <recommendedName>
        <fullName evidence="4">DUF3592 domain-containing protein</fullName>
    </recommendedName>
</protein>
<organism evidence="2 3">
    <name type="scientific">Hymenobacter lapidiphilus</name>
    <dbReference type="NCBI Taxonomy" id="2608003"/>
    <lineage>
        <taxon>Bacteria</taxon>
        <taxon>Pseudomonadati</taxon>
        <taxon>Bacteroidota</taxon>
        <taxon>Cytophagia</taxon>
        <taxon>Cytophagales</taxon>
        <taxon>Hymenobacteraceae</taxon>
        <taxon>Hymenobacter</taxon>
    </lineage>
</organism>
<evidence type="ECO:0000313" key="3">
    <source>
        <dbReference type="Proteomes" id="UP000565521"/>
    </source>
</evidence>
<dbReference type="EMBL" id="JABKAU010000050">
    <property type="protein sequence ID" value="NVO33136.1"/>
    <property type="molecule type" value="Genomic_DNA"/>
</dbReference>
<evidence type="ECO:0000256" key="1">
    <source>
        <dbReference type="SAM" id="Phobius"/>
    </source>
</evidence>
<dbReference type="Proteomes" id="UP000565521">
    <property type="component" value="Unassembled WGS sequence"/>
</dbReference>
<accession>A0A7Y7U6T2</accession>
<proteinExistence type="predicted"/>
<keyword evidence="3" id="KW-1185">Reference proteome</keyword>
<keyword evidence="1" id="KW-1133">Transmembrane helix</keyword>
<dbReference type="RefSeq" id="WP_176909970.1">
    <property type="nucleotide sequence ID" value="NZ_JABKAU010000050.1"/>
</dbReference>
<sequence>MKNLFIVSISVIIIVAFIYLGFQARRTYNNIKNSGACVEAIILDTYYLRSTWKTKVLYQYSGIRYTNNVILEKKHHVGDTVTVKISKISPGSEIIEGYGSICD</sequence>
<evidence type="ECO:0000313" key="2">
    <source>
        <dbReference type="EMBL" id="NVO33136.1"/>
    </source>
</evidence>
<evidence type="ECO:0008006" key="4">
    <source>
        <dbReference type="Google" id="ProtNLM"/>
    </source>
</evidence>